<dbReference type="AlphaFoldDB" id="A0A0N9W7R1"/>
<accession>A0A0N9W7R1</accession>
<dbReference type="Pfam" id="PF13646">
    <property type="entry name" value="HEAT_2"/>
    <property type="match status" value="1"/>
</dbReference>
<dbReference type="InterPro" id="IPR016024">
    <property type="entry name" value="ARM-type_fold"/>
</dbReference>
<gene>
    <name evidence="1" type="ORF">AO353_18310</name>
</gene>
<protein>
    <recommendedName>
        <fullName evidence="3">PBS lyase</fullName>
    </recommendedName>
</protein>
<evidence type="ECO:0000313" key="2">
    <source>
        <dbReference type="Proteomes" id="UP000066487"/>
    </source>
</evidence>
<reference evidence="1 2" key="2">
    <citation type="journal article" date="2018" name="Nature">
        <title>Mutant phenotypes for thousands of bacterial genes of unknown function.</title>
        <authorList>
            <person name="Price M.N."/>
            <person name="Wetmore K.M."/>
            <person name="Waters R.J."/>
            <person name="Callaghan M."/>
            <person name="Ray J."/>
            <person name="Liu H."/>
            <person name="Kuehl J.V."/>
            <person name="Melnyk R.A."/>
            <person name="Lamson J.S."/>
            <person name="Suh Y."/>
            <person name="Carlson H.K."/>
            <person name="Esquivel Z."/>
            <person name="Sadeeshkumar H."/>
            <person name="Chakraborty R."/>
            <person name="Zane G.M."/>
            <person name="Rubin B.E."/>
            <person name="Wall J.D."/>
            <person name="Visel A."/>
            <person name="Bristow J."/>
            <person name="Blow M.J."/>
            <person name="Arkin A.P."/>
            <person name="Deutschbauer A.M."/>
        </authorList>
    </citation>
    <scope>NUCLEOTIDE SEQUENCE [LARGE SCALE GENOMIC DNA]</scope>
    <source>
        <strain evidence="1 2">FW300-N2E3</strain>
    </source>
</reference>
<evidence type="ECO:0000313" key="1">
    <source>
        <dbReference type="EMBL" id="ALI02935.1"/>
    </source>
</evidence>
<dbReference type="SUPFAM" id="SSF48371">
    <property type="entry name" value="ARM repeat"/>
    <property type="match status" value="1"/>
</dbReference>
<reference evidence="2" key="1">
    <citation type="submission" date="2015-09" db="EMBL/GenBank/DDBJ databases">
        <title>Whole genome sequence of Pseudomonas fluorescens FW300-N2E3.</title>
        <authorList>
            <person name="Ray J."/>
            <person name="Melnyk R."/>
            <person name="Deutschbauer A."/>
        </authorList>
    </citation>
    <scope>NUCLEOTIDE SEQUENCE [LARGE SCALE GENOMIC DNA]</scope>
    <source>
        <strain evidence="2">FW300-N2E3</strain>
    </source>
</reference>
<sequence>MRNEDLRTDEEIRRDQAMAVLSTAQSTGDWCALSRHRNGFVREAAVRRLMQVEGRDALAALIDSLNDYVPQIRTLASDHVQRFLDPQHAVMLIQVLDSFISLAQKNRIDHQSTLTNVIRILAAPSVRDTTLEAFKATHGKPARLLLEVLEKAFAHDLAHMLEIALNHQDPSVQRLALQASLQLPDAQVQALLLGALSSHAANLRVNALRAWLNLANTPDQIHCVLKRALFDTSTSVRSLARWASSKWQLDCREVLLQRLQAPLPTTQREWIGLIGLVRELNEPQAREMLESAVEYSAPRVRAQALETFEQVCGEASLPALIRALGDPSPRVFRVAVDVLRKQSSTAVDGPVSDLLESGSRTLSHEHRRALVSIKASWEQLNYWMRGLSQADTDNGDWLAEINRWCETRHKTSDYTTPKALRLQLLHALGELESQGKVAGGTVASLR</sequence>
<dbReference type="Gene3D" id="1.25.10.10">
    <property type="entry name" value="Leucine-rich Repeat Variant"/>
    <property type="match status" value="2"/>
</dbReference>
<evidence type="ECO:0008006" key="3">
    <source>
        <dbReference type="Google" id="ProtNLM"/>
    </source>
</evidence>
<dbReference type="Proteomes" id="UP000066487">
    <property type="component" value="Chromosome"/>
</dbReference>
<organism evidence="1 2">
    <name type="scientific">Pseudomonas fluorescens</name>
    <dbReference type="NCBI Taxonomy" id="294"/>
    <lineage>
        <taxon>Bacteria</taxon>
        <taxon>Pseudomonadati</taxon>
        <taxon>Pseudomonadota</taxon>
        <taxon>Gammaproteobacteria</taxon>
        <taxon>Pseudomonadales</taxon>
        <taxon>Pseudomonadaceae</taxon>
        <taxon>Pseudomonas</taxon>
    </lineage>
</organism>
<dbReference type="SMART" id="SM00567">
    <property type="entry name" value="EZ_HEAT"/>
    <property type="match status" value="3"/>
</dbReference>
<dbReference type="InterPro" id="IPR004155">
    <property type="entry name" value="PBS_lyase_HEAT"/>
</dbReference>
<dbReference type="EMBL" id="CP012830">
    <property type="protein sequence ID" value="ALI02935.1"/>
    <property type="molecule type" value="Genomic_DNA"/>
</dbReference>
<proteinExistence type="predicted"/>
<name>A0A0N9W7R1_PSEFL</name>
<dbReference type="InterPro" id="IPR011989">
    <property type="entry name" value="ARM-like"/>
</dbReference>